<evidence type="ECO:0000259" key="2">
    <source>
        <dbReference type="Pfam" id="PF25800"/>
    </source>
</evidence>
<dbReference type="InterPro" id="IPR057840">
    <property type="entry name" value="FimV_N"/>
</dbReference>
<reference evidence="3 4" key="1">
    <citation type="submission" date="2017-11" db="EMBL/GenBank/DDBJ databases">
        <title>Genomic Encyclopedia of Type Strains, Phase III (KMG-III): the genomes of soil and plant-associated and newly described type strains.</title>
        <authorList>
            <person name="Whitman W."/>
        </authorList>
    </citation>
    <scope>NUCLEOTIDE SEQUENCE [LARGE SCALE GENOMIC DNA]</scope>
    <source>
        <strain evidence="3 4">UB-Domo-W1</strain>
    </source>
</reference>
<accession>A0A2M8VJ57</accession>
<dbReference type="InterPro" id="IPR038440">
    <property type="entry name" value="FimV_C_sf"/>
</dbReference>
<feature type="transmembrane region" description="Helical" evidence="1">
    <location>
        <begin position="335"/>
        <end position="360"/>
    </location>
</feature>
<dbReference type="Proteomes" id="UP000229366">
    <property type="component" value="Unassembled WGS sequence"/>
</dbReference>
<keyword evidence="1" id="KW-0812">Transmembrane</keyword>
<sequence length="481" mass="52811">MYEAHCSFIQRLSRSIGFDFVKLLCCIWLWSGFTAQAMTLGSPQILSQPGQPLRVEIPIQVSIDEAGALPSLKSIASNKAEYERLGISARVLEFNIQSQVLRNPQQQLRILLESVEPIPVSAGPFIDFLVKLSWSSGSIHKVITLLIGDAQNILVGPGETLSEIASKMAPEFAGASLNQAMMALFKENPDAFASGSINYLQAGVELKKPSLALLKSINPSEADRFAVEANTQWHAAQNAKKAKPTLALATEQGNPPPSQDRLKIASQTISNTKQLLYTEQLVEQELLYAQNKAHIVELEKNIATLQILLDGAKVRPKSTGEQSSQFDFIGVSPEILMPIFIALISLLSFVLLIFLVLYVGRFEIKYFTQRFRRHSKSAKLEKSSTADSKQGEAVQRVGPVFSGASLDPAAGDRELSHSVVVNLPAEFLRLKLNLAKAYIKIHDLDSAQILLEEILQFSGAVDSAVTLECQVMLMELLQKKG</sequence>
<dbReference type="EMBL" id="PGTX01000005">
    <property type="protein sequence ID" value="PJI76950.1"/>
    <property type="molecule type" value="Genomic_DNA"/>
</dbReference>
<proteinExistence type="predicted"/>
<dbReference type="Pfam" id="PF25800">
    <property type="entry name" value="FimV_N"/>
    <property type="match status" value="1"/>
</dbReference>
<keyword evidence="1" id="KW-0472">Membrane</keyword>
<dbReference type="AlphaFoldDB" id="A0A2M8VJ57"/>
<name>A0A2M8VJ57_9BURK</name>
<dbReference type="Gene3D" id="1.20.58.2200">
    <property type="match status" value="1"/>
</dbReference>
<feature type="domain" description="FimV N-terminal" evidence="2">
    <location>
        <begin position="39"/>
        <end position="147"/>
    </location>
</feature>
<organism evidence="3 4">
    <name type="scientific">Polynucleobacter brandtiae</name>
    <dbReference type="NCBI Taxonomy" id="1938816"/>
    <lineage>
        <taxon>Bacteria</taxon>
        <taxon>Pseudomonadati</taxon>
        <taxon>Pseudomonadota</taxon>
        <taxon>Betaproteobacteria</taxon>
        <taxon>Burkholderiales</taxon>
        <taxon>Burkholderiaceae</taxon>
        <taxon>Polynucleobacter</taxon>
    </lineage>
</organism>
<dbReference type="NCBIfam" id="TIGR03505">
    <property type="entry name" value="FimV_core"/>
    <property type="match status" value="1"/>
</dbReference>
<evidence type="ECO:0000313" key="4">
    <source>
        <dbReference type="Proteomes" id="UP000229366"/>
    </source>
</evidence>
<evidence type="ECO:0000313" key="3">
    <source>
        <dbReference type="EMBL" id="PJI76950.1"/>
    </source>
</evidence>
<gene>
    <name evidence="3" type="ORF">B0G85_1869</name>
</gene>
<comment type="caution">
    <text evidence="3">The sequence shown here is derived from an EMBL/GenBank/DDBJ whole genome shotgun (WGS) entry which is preliminary data.</text>
</comment>
<protein>
    <submittedName>
        <fullName evidence="3">Pilus assembly protein FimV</fullName>
    </submittedName>
</protein>
<keyword evidence="1" id="KW-1133">Transmembrane helix</keyword>
<keyword evidence="4" id="KW-1185">Reference proteome</keyword>
<evidence type="ECO:0000256" key="1">
    <source>
        <dbReference type="SAM" id="Phobius"/>
    </source>
</evidence>
<dbReference type="InterPro" id="IPR020012">
    <property type="entry name" value="LysM_FimV"/>
</dbReference>